<feature type="transmembrane region" description="Helical" evidence="6">
    <location>
        <begin position="190"/>
        <end position="210"/>
    </location>
</feature>
<dbReference type="PANTHER" id="PTHR43840:SF15">
    <property type="entry name" value="MITOCHONDRIAL METAL TRANSPORTER 1-RELATED"/>
    <property type="match status" value="1"/>
</dbReference>
<dbReference type="GO" id="GO:0015341">
    <property type="term" value="F:zinc efflux antiporter activity"/>
    <property type="evidence" value="ECO:0007669"/>
    <property type="project" value="TreeGrafter"/>
</dbReference>
<evidence type="ECO:0000313" key="9">
    <source>
        <dbReference type="Proteomes" id="UP000252669"/>
    </source>
</evidence>
<feature type="transmembrane region" description="Helical" evidence="6">
    <location>
        <begin position="14"/>
        <end position="35"/>
    </location>
</feature>
<protein>
    <submittedName>
        <fullName evidence="8">Cation transporter</fullName>
    </submittedName>
</protein>
<organism evidence="8 9">
    <name type="scientific">Aliarcobacter vitoriensis</name>
    <dbReference type="NCBI Taxonomy" id="2011099"/>
    <lineage>
        <taxon>Bacteria</taxon>
        <taxon>Pseudomonadati</taxon>
        <taxon>Campylobacterota</taxon>
        <taxon>Epsilonproteobacteria</taxon>
        <taxon>Campylobacterales</taxon>
        <taxon>Arcobacteraceae</taxon>
        <taxon>Aliarcobacter</taxon>
    </lineage>
</organism>
<feature type="transmembrane region" description="Helical" evidence="6">
    <location>
        <begin position="86"/>
        <end position="110"/>
    </location>
</feature>
<reference evidence="8 9" key="1">
    <citation type="submission" date="2017-10" db="EMBL/GenBank/DDBJ databases">
        <title>Genomics of the genus Arcobacter.</title>
        <authorList>
            <person name="Perez-Cataluna A."/>
            <person name="Figueras M.J."/>
        </authorList>
    </citation>
    <scope>NUCLEOTIDE SEQUENCE [LARGE SCALE GENOMIC DNA]</scope>
    <source>
        <strain evidence="8 9">CECT 9230</strain>
    </source>
</reference>
<keyword evidence="3 6" id="KW-0812">Transmembrane</keyword>
<dbReference type="SUPFAM" id="SSF161111">
    <property type="entry name" value="Cation efflux protein transmembrane domain-like"/>
    <property type="match status" value="1"/>
</dbReference>
<proteinExistence type="predicted"/>
<feature type="transmembrane region" description="Helical" evidence="6">
    <location>
        <begin position="163"/>
        <end position="184"/>
    </location>
</feature>
<evidence type="ECO:0000256" key="1">
    <source>
        <dbReference type="ARBA" id="ARBA00004141"/>
    </source>
</evidence>
<dbReference type="InterPro" id="IPR027469">
    <property type="entry name" value="Cation_efflux_TMD_sf"/>
</dbReference>
<comment type="caution">
    <text evidence="8">The sequence shown here is derived from an EMBL/GenBank/DDBJ whole genome shotgun (WGS) entry which is preliminary data.</text>
</comment>
<evidence type="ECO:0000256" key="2">
    <source>
        <dbReference type="ARBA" id="ARBA00022448"/>
    </source>
</evidence>
<keyword evidence="4 6" id="KW-1133">Transmembrane helix</keyword>
<evidence type="ECO:0000256" key="3">
    <source>
        <dbReference type="ARBA" id="ARBA00022692"/>
    </source>
</evidence>
<dbReference type="OrthoDB" id="2388015at2"/>
<dbReference type="Proteomes" id="UP000252669">
    <property type="component" value="Unassembled WGS sequence"/>
</dbReference>
<comment type="subcellular location">
    <subcellularLocation>
        <location evidence="1">Membrane</location>
        <topology evidence="1">Multi-pass membrane protein</topology>
    </subcellularLocation>
</comment>
<feature type="transmembrane region" description="Helical" evidence="6">
    <location>
        <begin position="122"/>
        <end position="142"/>
    </location>
</feature>
<name>A0A366MTF1_9BACT</name>
<dbReference type="AlphaFoldDB" id="A0A366MTF1"/>
<evidence type="ECO:0000256" key="6">
    <source>
        <dbReference type="SAM" id="Phobius"/>
    </source>
</evidence>
<dbReference type="Gene3D" id="1.20.1510.10">
    <property type="entry name" value="Cation efflux protein transmembrane domain"/>
    <property type="match status" value="1"/>
</dbReference>
<gene>
    <name evidence="8" type="ORF">CRU91_04150</name>
</gene>
<dbReference type="Pfam" id="PF01545">
    <property type="entry name" value="Cation_efflux"/>
    <property type="match status" value="1"/>
</dbReference>
<evidence type="ECO:0000256" key="4">
    <source>
        <dbReference type="ARBA" id="ARBA00022989"/>
    </source>
</evidence>
<accession>A0A366MTF1</accession>
<dbReference type="GO" id="GO:0006882">
    <property type="term" value="P:intracellular zinc ion homeostasis"/>
    <property type="evidence" value="ECO:0007669"/>
    <property type="project" value="TreeGrafter"/>
</dbReference>
<sequence length="315" mass="35626">MSFKYLNLQTEDGILRLSIFTTILLAILGIVFGLIASSSAIIFDSIFGMIDAVMTTLALIVARLITKSTSKDFINNKLEKHFTMGFWHLEPIVLGLNGMLLIGAATYAFINSIDSLLLGGREILFEYAIIITLISIVVELNLGLFIKKANKEIKSEFLNLDSISWLISASMSFGYLVAFIFGYMIEDTKISWITPFIDPLILIVVSIFVIPMPLKTVKQALSDILLVTPSELKIHVDKVAKNIVEKYGFDSFRAYVARVGRGRQIELYFIVPKSWAPKKLEEWDLLRDEIEKNLGKDDPHLWLTIVFTTDFEWAE</sequence>
<evidence type="ECO:0000256" key="5">
    <source>
        <dbReference type="ARBA" id="ARBA00023136"/>
    </source>
</evidence>
<feature type="domain" description="Cation efflux protein transmembrane" evidence="7">
    <location>
        <begin position="16"/>
        <end position="225"/>
    </location>
</feature>
<dbReference type="GO" id="GO:0005886">
    <property type="term" value="C:plasma membrane"/>
    <property type="evidence" value="ECO:0007669"/>
    <property type="project" value="TreeGrafter"/>
</dbReference>
<dbReference type="GO" id="GO:0015086">
    <property type="term" value="F:cadmium ion transmembrane transporter activity"/>
    <property type="evidence" value="ECO:0007669"/>
    <property type="project" value="TreeGrafter"/>
</dbReference>
<evidence type="ECO:0000259" key="7">
    <source>
        <dbReference type="Pfam" id="PF01545"/>
    </source>
</evidence>
<evidence type="ECO:0000313" key="8">
    <source>
        <dbReference type="EMBL" id="RBQ29531.1"/>
    </source>
</evidence>
<keyword evidence="2" id="KW-0813">Transport</keyword>
<feature type="transmembrane region" description="Helical" evidence="6">
    <location>
        <begin position="41"/>
        <end position="65"/>
    </location>
</feature>
<dbReference type="EMBL" id="PDKB01000005">
    <property type="protein sequence ID" value="RBQ29531.1"/>
    <property type="molecule type" value="Genomic_DNA"/>
</dbReference>
<dbReference type="RefSeq" id="WP_113893691.1">
    <property type="nucleotide sequence ID" value="NZ_JANJGA010000001.1"/>
</dbReference>
<dbReference type="PANTHER" id="PTHR43840">
    <property type="entry name" value="MITOCHONDRIAL METAL TRANSPORTER 1-RELATED"/>
    <property type="match status" value="1"/>
</dbReference>
<keyword evidence="9" id="KW-1185">Reference proteome</keyword>
<dbReference type="GO" id="GO:0015093">
    <property type="term" value="F:ferrous iron transmembrane transporter activity"/>
    <property type="evidence" value="ECO:0007669"/>
    <property type="project" value="TreeGrafter"/>
</dbReference>
<dbReference type="InterPro" id="IPR050291">
    <property type="entry name" value="CDF_Transporter"/>
</dbReference>
<keyword evidence="5 6" id="KW-0472">Membrane</keyword>
<dbReference type="InterPro" id="IPR058533">
    <property type="entry name" value="Cation_efflux_TM"/>
</dbReference>